<organism evidence="5 6">
    <name type="scientific">Flaviaesturariibacter flavus</name>
    <dbReference type="NCBI Taxonomy" id="2502780"/>
    <lineage>
        <taxon>Bacteria</taxon>
        <taxon>Pseudomonadati</taxon>
        <taxon>Bacteroidota</taxon>
        <taxon>Chitinophagia</taxon>
        <taxon>Chitinophagales</taxon>
        <taxon>Chitinophagaceae</taxon>
        <taxon>Flaviaestuariibacter</taxon>
    </lineage>
</organism>
<dbReference type="Pfam" id="PF12833">
    <property type="entry name" value="HTH_18"/>
    <property type="match status" value="1"/>
</dbReference>
<dbReference type="PANTHER" id="PTHR46796:SF13">
    <property type="entry name" value="HTH-TYPE TRANSCRIPTIONAL ACTIVATOR RHAS"/>
    <property type="match status" value="1"/>
</dbReference>
<dbReference type="RefSeq" id="WP_131449730.1">
    <property type="nucleotide sequence ID" value="NZ_SJZI01000044.1"/>
</dbReference>
<dbReference type="GO" id="GO:0003700">
    <property type="term" value="F:DNA-binding transcription factor activity"/>
    <property type="evidence" value="ECO:0007669"/>
    <property type="project" value="InterPro"/>
</dbReference>
<accession>A0A4R1B9F3</accession>
<dbReference type="Gene3D" id="1.10.10.60">
    <property type="entry name" value="Homeodomain-like"/>
    <property type="match status" value="1"/>
</dbReference>
<feature type="domain" description="HTH araC/xylS-type" evidence="4">
    <location>
        <begin position="176"/>
        <end position="263"/>
    </location>
</feature>
<dbReference type="PROSITE" id="PS01124">
    <property type="entry name" value="HTH_ARAC_FAMILY_2"/>
    <property type="match status" value="1"/>
</dbReference>
<proteinExistence type="predicted"/>
<keyword evidence="2" id="KW-0238">DNA-binding</keyword>
<evidence type="ECO:0000313" key="5">
    <source>
        <dbReference type="EMBL" id="TCJ13529.1"/>
    </source>
</evidence>
<dbReference type="SMART" id="SM00342">
    <property type="entry name" value="HTH_ARAC"/>
    <property type="match status" value="1"/>
</dbReference>
<dbReference type="Proteomes" id="UP000295334">
    <property type="component" value="Unassembled WGS sequence"/>
</dbReference>
<dbReference type="AlphaFoldDB" id="A0A4R1B9F3"/>
<comment type="caution">
    <text evidence="5">The sequence shown here is derived from an EMBL/GenBank/DDBJ whole genome shotgun (WGS) entry which is preliminary data.</text>
</comment>
<dbReference type="PANTHER" id="PTHR46796">
    <property type="entry name" value="HTH-TYPE TRANSCRIPTIONAL ACTIVATOR RHAS-RELATED"/>
    <property type="match status" value="1"/>
</dbReference>
<name>A0A4R1B9F3_9BACT</name>
<dbReference type="EMBL" id="SJZI01000044">
    <property type="protein sequence ID" value="TCJ13529.1"/>
    <property type="molecule type" value="Genomic_DNA"/>
</dbReference>
<evidence type="ECO:0000256" key="3">
    <source>
        <dbReference type="ARBA" id="ARBA00023163"/>
    </source>
</evidence>
<evidence type="ECO:0000256" key="1">
    <source>
        <dbReference type="ARBA" id="ARBA00023015"/>
    </source>
</evidence>
<evidence type="ECO:0000313" key="6">
    <source>
        <dbReference type="Proteomes" id="UP000295334"/>
    </source>
</evidence>
<dbReference type="InterPro" id="IPR018060">
    <property type="entry name" value="HTH_AraC"/>
</dbReference>
<reference evidence="5 6" key="1">
    <citation type="submission" date="2019-03" db="EMBL/GenBank/DDBJ databases">
        <authorList>
            <person name="Kim M.K.M."/>
        </authorList>
    </citation>
    <scope>NUCLEOTIDE SEQUENCE [LARGE SCALE GENOMIC DNA]</scope>
    <source>
        <strain evidence="5 6">17J68-12</strain>
    </source>
</reference>
<keyword evidence="6" id="KW-1185">Reference proteome</keyword>
<gene>
    <name evidence="5" type="ORF">EPD60_12070</name>
</gene>
<keyword evidence="1" id="KW-0805">Transcription regulation</keyword>
<evidence type="ECO:0000259" key="4">
    <source>
        <dbReference type="PROSITE" id="PS01124"/>
    </source>
</evidence>
<sequence>MQHIEFFDRAHFAERYHRQKPARRLAAFIDFFWETDFDTLWKAHPQGFSDALFPNVGYTYMLNLGTPFVMQLADTRYPVKQDIFLPRQECLVCHHQPGNRIFGIKFRVSPIVLEKDVNFSEYRGAVHPLSYLIDRELVQRVKAAPTFARRMAILSEYYERMIDQHEGARRPVALVTGILKTVSEQRLYAASIADLAARHNVSPRTLQRYFLATTGMTGKQALQILRIRNAVELLSAHPGKFNYADFGYYDHSHFYKHLREFFGDGAHLHLVKPHLQLLRLG</sequence>
<protein>
    <submittedName>
        <fullName evidence="5">AraC family transcriptional regulator</fullName>
    </submittedName>
</protein>
<dbReference type="InterPro" id="IPR050204">
    <property type="entry name" value="AraC_XylS_family_regulators"/>
</dbReference>
<evidence type="ECO:0000256" key="2">
    <source>
        <dbReference type="ARBA" id="ARBA00023125"/>
    </source>
</evidence>
<dbReference type="OrthoDB" id="935959at2"/>
<dbReference type="GO" id="GO:0043565">
    <property type="term" value="F:sequence-specific DNA binding"/>
    <property type="evidence" value="ECO:0007669"/>
    <property type="project" value="InterPro"/>
</dbReference>
<keyword evidence="3" id="KW-0804">Transcription</keyword>